<protein>
    <recommendedName>
        <fullName evidence="6">Ribosomal RNA small subunit methyltransferase I</fullName>
        <ecNumber evidence="6">2.1.1.198</ecNumber>
    </recommendedName>
    <alternativeName>
        <fullName evidence="6">16S rRNA 2'-O-ribose C1402 methyltransferase</fullName>
    </alternativeName>
    <alternativeName>
        <fullName evidence="6">rRNA (cytidine-2'-O-)-methyltransferase RsmI</fullName>
    </alternativeName>
</protein>
<evidence type="ECO:0000259" key="8">
    <source>
        <dbReference type="Pfam" id="PF00590"/>
    </source>
</evidence>
<evidence type="ECO:0000313" key="11">
    <source>
        <dbReference type="Proteomes" id="UP001501352"/>
    </source>
</evidence>
<dbReference type="SUPFAM" id="SSF53790">
    <property type="entry name" value="Tetrapyrrole methylase"/>
    <property type="match status" value="1"/>
</dbReference>
<dbReference type="PANTHER" id="PTHR46111">
    <property type="entry name" value="RIBOSOMAL RNA SMALL SUBUNIT METHYLTRANSFERASE I"/>
    <property type="match status" value="1"/>
</dbReference>
<feature type="domain" description="RsmI HTH" evidence="9">
    <location>
        <begin position="255"/>
        <end position="300"/>
    </location>
</feature>
<comment type="catalytic activity">
    <reaction evidence="6">
        <text>cytidine(1402) in 16S rRNA + S-adenosyl-L-methionine = 2'-O-methylcytidine(1402) in 16S rRNA + S-adenosyl-L-homocysteine + H(+)</text>
        <dbReference type="Rhea" id="RHEA:42924"/>
        <dbReference type="Rhea" id="RHEA-COMP:10285"/>
        <dbReference type="Rhea" id="RHEA-COMP:10286"/>
        <dbReference type="ChEBI" id="CHEBI:15378"/>
        <dbReference type="ChEBI" id="CHEBI:57856"/>
        <dbReference type="ChEBI" id="CHEBI:59789"/>
        <dbReference type="ChEBI" id="CHEBI:74495"/>
        <dbReference type="ChEBI" id="CHEBI:82748"/>
        <dbReference type="EC" id="2.1.1.198"/>
    </reaction>
</comment>
<keyword evidence="5 6" id="KW-0949">S-adenosyl-L-methionine</keyword>
<keyword evidence="3 6" id="KW-0489">Methyltransferase</keyword>
<comment type="caution">
    <text evidence="10">The sequence shown here is derived from an EMBL/GenBank/DDBJ whole genome shotgun (WGS) entry which is preliminary data.</text>
</comment>
<evidence type="ECO:0000259" key="9">
    <source>
        <dbReference type="Pfam" id="PF23016"/>
    </source>
</evidence>
<evidence type="ECO:0000256" key="1">
    <source>
        <dbReference type="ARBA" id="ARBA00022490"/>
    </source>
</evidence>
<feature type="domain" description="Tetrapyrrole methylase" evidence="8">
    <location>
        <begin position="33"/>
        <end position="232"/>
    </location>
</feature>
<comment type="function">
    <text evidence="6">Catalyzes the 2'-O-methylation of the ribose of cytidine 1402 (C1402) in 16S rRNA.</text>
</comment>
<dbReference type="InterPro" id="IPR018063">
    <property type="entry name" value="SAM_MeTrfase_RsmI_CS"/>
</dbReference>
<evidence type="ECO:0000256" key="2">
    <source>
        <dbReference type="ARBA" id="ARBA00022552"/>
    </source>
</evidence>
<name>A0ABN1GP46_9CAUL</name>
<evidence type="ECO:0000313" key="10">
    <source>
        <dbReference type="EMBL" id="GAA0615578.1"/>
    </source>
</evidence>
<comment type="subcellular location">
    <subcellularLocation>
        <location evidence="6">Cytoplasm</location>
    </subcellularLocation>
</comment>
<dbReference type="PROSITE" id="PS01296">
    <property type="entry name" value="RSMI"/>
    <property type="match status" value="1"/>
</dbReference>
<dbReference type="InterPro" id="IPR035996">
    <property type="entry name" value="4pyrrol_Methylase_sf"/>
</dbReference>
<dbReference type="CDD" id="cd11648">
    <property type="entry name" value="RsmI"/>
    <property type="match status" value="1"/>
</dbReference>
<dbReference type="Gene3D" id="3.40.1010.10">
    <property type="entry name" value="Cobalt-precorrin-4 Transmethylase, Domain 1"/>
    <property type="match status" value="1"/>
</dbReference>
<dbReference type="InterPro" id="IPR014777">
    <property type="entry name" value="4pyrrole_Mease_sub1"/>
</dbReference>
<dbReference type="PANTHER" id="PTHR46111:SF1">
    <property type="entry name" value="RIBOSOMAL RNA SMALL SUBUNIT METHYLTRANSFERASE I"/>
    <property type="match status" value="1"/>
</dbReference>
<sequence>MSAGRPSGTVPPMSEPASLPAVVPPARPVSPGLYLVATPIGNLRDITLRALDVLAAADLVLAEDTRVTAKLLSAYGLKAKLERCDDHASARAAEIAVERLREGAVVALVSDAGTPMVSDPGFVVARAAIAEGLPVHPIPGASSLLAALCIAGLPADRVTFAGFLPPKSGARRTALEELRTARQTLVFFESGPRLADSLADMAEVLGPRPAAVARELTKLYEECVRGSLSELAVDPRCQSPKGEIVIVVAPGEVEAASEGDVDAALTEALTRLPPGEAAAEVSKALNLPRKPLYKRALELQGR</sequence>
<dbReference type="EMBL" id="BAAAGA010000001">
    <property type="protein sequence ID" value="GAA0615578.1"/>
    <property type="molecule type" value="Genomic_DNA"/>
</dbReference>
<comment type="similarity">
    <text evidence="6">Belongs to the methyltransferase superfamily. RsmI family.</text>
</comment>
<dbReference type="InterPro" id="IPR014776">
    <property type="entry name" value="4pyrrole_Mease_sub2"/>
</dbReference>
<keyword evidence="4 6" id="KW-0808">Transferase</keyword>
<dbReference type="NCBIfam" id="TIGR00096">
    <property type="entry name" value="16S rRNA (cytidine(1402)-2'-O)-methyltransferase"/>
    <property type="match status" value="1"/>
</dbReference>
<proteinExistence type="inferred from homology"/>
<dbReference type="Pfam" id="PF00590">
    <property type="entry name" value="TP_methylase"/>
    <property type="match status" value="1"/>
</dbReference>
<dbReference type="InterPro" id="IPR053910">
    <property type="entry name" value="RsmI_HTH"/>
</dbReference>
<evidence type="ECO:0000256" key="3">
    <source>
        <dbReference type="ARBA" id="ARBA00022603"/>
    </source>
</evidence>
<keyword evidence="1 6" id="KW-0963">Cytoplasm</keyword>
<evidence type="ECO:0000256" key="4">
    <source>
        <dbReference type="ARBA" id="ARBA00022679"/>
    </source>
</evidence>
<evidence type="ECO:0000256" key="7">
    <source>
        <dbReference type="SAM" id="MobiDB-lite"/>
    </source>
</evidence>
<evidence type="ECO:0000256" key="6">
    <source>
        <dbReference type="HAMAP-Rule" id="MF_01877"/>
    </source>
</evidence>
<evidence type="ECO:0000256" key="5">
    <source>
        <dbReference type="ARBA" id="ARBA00022691"/>
    </source>
</evidence>
<gene>
    <name evidence="6 10" type="primary">rsmI</name>
    <name evidence="10" type="ORF">GCM10009422_08290</name>
</gene>
<dbReference type="HAMAP" id="MF_01877">
    <property type="entry name" value="16SrRNA_methyltr_I"/>
    <property type="match status" value="1"/>
</dbReference>
<dbReference type="PIRSF" id="PIRSF005917">
    <property type="entry name" value="MTase_YraL"/>
    <property type="match status" value="1"/>
</dbReference>
<dbReference type="InterPro" id="IPR000878">
    <property type="entry name" value="4pyrrol_Mease"/>
</dbReference>
<keyword evidence="11" id="KW-1185">Reference proteome</keyword>
<reference evidence="10 11" key="1">
    <citation type="journal article" date="2019" name="Int. J. Syst. Evol. Microbiol.">
        <title>The Global Catalogue of Microorganisms (GCM) 10K type strain sequencing project: providing services to taxonomists for standard genome sequencing and annotation.</title>
        <authorList>
            <consortium name="The Broad Institute Genomics Platform"/>
            <consortium name="The Broad Institute Genome Sequencing Center for Infectious Disease"/>
            <person name="Wu L."/>
            <person name="Ma J."/>
        </authorList>
    </citation>
    <scope>NUCLEOTIDE SEQUENCE [LARGE SCALE GENOMIC DNA]</scope>
    <source>
        <strain evidence="10 11">JCM 12928</strain>
    </source>
</reference>
<dbReference type="EC" id="2.1.1.198" evidence="6"/>
<dbReference type="InterPro" id="IPR008189">
    <property type="entry name" value="rRNA_ssu_MeTfrase_I"/>
</dbReference>
<dbReference type="Pfam" id="PF23016">
    <property type="entry name" value="RsmI_C"/>
    <property type="match status" value="1"/>
</dbReference>
<dbReference type="Proteomes" id="UP001501352">
    <property type="component" value="Unassembled WGS sequence"/>
</dbReference>
<organism evidence="10 11">
    <name type="scientific">Brevundimonas kwangchunensis</name>
    <dbReference type="NCBI Taxonomy" id="322163"/>
    <lineage>
        <taxon>Bacteria</taxon>
        <taxon>Pseudomonadati</taxon>
        <taxon>Pseudomonadota</taxon>
        <taxon>Alphaproteobacteria</taxon>
        <taxon>Caulobacterales</taxon>
        <taxon>Caulobacteraceae</taxon>
        <taxon>Brevundimonas</taxon>
    </lineage>
</organism>
<keyword evidence="2 6" id="KW-0698">rRNA processing</keyword>
<dbReference type="Gene3D" id="3.30.950.10">
    <property type="entry name" value="Methyltransferase, Cobalt-precorrin-4 Transmethylase, Domain 2"/>
    <property type="match status" value="1"/>
</dbReference>
<feature type="region of interest" description="Disordered" evidence="7">
    <location>
        <begin position="1"/>
        <end position="21"/>
    </location>
</feature>
<accession>A0ABN1GP46</accession>